<evidence type="ECO:0000313" key="2">
    <source>
        <dbReference type="EMBL" id="KAF4148063.1"/>
    </source>
</evidence>
<proteinExistence type="predicted"/>
<dbReference type="EMBL" id="JAACNO010000370">
    <property type="protein sequence ID" value="KAF4148063.1"/>
    <property type="molecule type" value="Genomic_DNA"/>
</dbReference>
<protein>
    <recommendedName>
        <fullName evidence="4">Crinkler (CRN) family protein</fullName>
    </recommendedName>
</protein>
<keyword evidence="3" id="KW-1185">Reference proteome</keyword>
<evidence type="ECO:0008006" key="4">
    <source>
        <dbReference type="Google" id="ProtNLM"/>
    </source>
</evidence>
<reference evidence="1" key="1">
    <citation type="submission" date="2020-04" db="EMBL/GenBank/DDBJ databases">
        <title>Hybrid Assembly of Korean Phytophthora infestans isolates.</title>
        <authorList>
            <person name="Prokchorchik M."/>
            <person name="Lee Y."/>
            <person name="Seo J."/>
            <person name="Cho J.-H."/>
            <person name="Park Y.-E."/>
            <person name="Jang D.-C."/>
            <person name="Im J.-S."/>
            <person name="Choi J.-G."/>
            <person name="Park H.-J."/>
            <person name="Lee G.-B."/>
            <person name="Lee Y.-G."/>
            <person name="Hong S.-Y."/>
            <person name="Cho K."/>
            <person name="Sohn K.H."/>
        </authorList>
    </citation>
    <scope>NUCLEOTIDE SEQUENCE</scope>
    <source>
        <strain evidence="1">KR_1_A1</strain>
        <strain evidence="2">KR_2_A2</strain>
    </source>
</reference>
<gene>
    <name evidence="1" type="ORF">GN244_ATG03003</name>
    <name evidence="2" type="ORF">GN958_ATG02757</name>
</gene>
<comment type="caution">
    <text evidence="1">The sequence shown here is derived from an EMBL/GenBank/DDBJ whole genome shotgun (WGS) entry which is preliminary data.</text>
</comment>
<sequence length="603" mass="68192">MFLNEENQGQESDMPGFLRQMCSCRTIFIRGKPQQFVVPPNLQEARMNEALATAISEQLKPGTMPVTNVTDTAYDFATKLVRVLGPLFVVLDDVGEAFEDQQGDVASRGLFMEACKSVLVQWAQIPQMYFVVLGHARYLQALGMESTNRIYNSSFWEFVRLPLNLIKPPDIAFILTRTQVSNRDKRSLSERWGLSRDDEREAIHQLYNVSAGHPGKLANVLKAHATCKSFAMVDEPLRLTTLEKEELACNALLWQPALLKWFRKDDGFDEKPVINLADIVEDTRGLKGPGELVLERCYLNWTGALNNAQLFAHPTVWNILLSVLSPVHEYVVGLGKSLQHSTLAHDECFEWLFLKKFQALVNTHGVLRDARHPIVFGRGDVFDQFENVNFSRQAVMSPQITRARNPNTPVSMESLTAHPDKWEELLSMMVALIANTSDAQGLFFKPRPKSASSDVIVMAHIEEKRRKRRRGSPTTSNNRTLTVGLAVKNYGKSTKVGKPVIREECEKFNQMFLRVPAQLGTTRNLLIVCATNYTKEIQRAFTSNLFATLQIPPEWECSFITEVLLLNLTTPELRKLFFGLGDDLMNIIELTIAKYSPESEAAR</sequence>
<dbReference type="AlphaFoldDB" id="A0A833SRG1"/>
<dbReference type="EMBL" id="WSZM01000062">
    <property type="protein sequence ID" value="KAF4044776.1"/>
    <property type="molecule type" value="Genomic_DNA"/>
</dbReference>
<organism evidence="1 3">
    <name type="scientific">Phytophthora infestans</name>
    <name type="common">Potato late blight agent</name>
    <name type="synonym">Botrytis infestans</name>
    <dbReference type="NCBI Taxonomy" id="4787"/>
    <lineage>
        <taxon>Eukaryota</taxon>
        <taxon>Sar</taxon>
        <taxon>Stramenopiles</taxon>
        <taxon>Oomycota</taxon>
        <taxon>Peronosporomycetes</taxon>
        <taxon>Peronosporales</taxon>
        <taxon>Peronosporaceae</taxon>
        <taxon>Phytophthora</taxon>
    </lineage>
</organism>
<name>A0A833SRG1_PHYIN</name>
<dbReference type="Proteomes" id="UP000602510">
    <property type="component" value="Unassembled WGS sequence"/>
</dbReference>
<accession>A0A833SRG1</accession>
<dbReference type="Proteomes" id="UP000704712">
    <property type="component" value="Unassembled WGS sequence"/>
</dbReference>
<evidence type="ECO:0000313" key="1">
    <source>
        <dbReference type="EMBL" id="KAF4044776.1"/>
    </source>
</evidence>
<evidence type="ECO:0000313" key="3">
    <source>
        <dbReference type="Proteomes" id="UP000602510"/>
    </source>
</evidence>